<dbReference type="RefSeq" id="WP_153749400.1">
    <property type="nucleotide sequence ID" value="NZ_BAAADI010000045.1"/>
</dbReference>
<reference evidence="2 3" key="1">
    <citation type="submission" date="2019-11" db="EMBL/GenBank/DDBJ databases">
        <title>Draft Whole-Genome sequence of the marine photosynthetic bacterium Rhodovulum strictum DSM 11289.</title>
        <authorList>
            <person name="Kyndt J.A."/>
            <person name="Meyer T.E."/>
        </authorList>
    </citation>
    <scope>NUCLEOTIDE SEQUENCE [LARGE SCALE GENOMIC DNA]</scope>
    <source>
        <strain evidence="2 3">DSM 11289</strain>
    </source>
</reference>
<proteinExistence type="predicted"/>
<dbReference type="EMBL" id="WJPO01000024">
    <property type="protein sequence ID" value="MRH22118.1"/>
    <property type="molecule type" value="Genomic_DNA"/>
</dbReference>
<organism evidence="2 3">
    <name type="scientific">Rhodovulum strictum</name>
    <dbReference type="NCBI Taxonomy" id="58314"/>
    <lineage>
        <taxon>Bacteria</taxon>
        <taxon>Pseudomonadati</taxon>
        <taxon>Pseudomonadota</taxon>
        <taxon>Alphaproteobacteria</taxon>
        <taxon>Rhodobacterales</taxon>
        <taxon>Paracoccaceae</taxon>
        <taxon>Rhodovulum</taxon>
    </lineage>
</organism>
<evidence type="ECO:0000256" key="1">
    <source>
        <dbReference type="SAM" id="Phobius"/>
    </source>
</evidence>
<sequence length="63" mass="6376">MSGPPAPRLTAPRETMGGSSMVICTVPMTALGGGRIALQAMAVSTGLPFTLVLLAACYVIIRG</sequence>
<keyword evidence="1" id="KW-0812">Transmembrane</keyword>
<feature type="transmembrane region" description="Helical" evidence="1">
    <location>
        <begin position="36"/>
        <end position="61"/>
    </location>
</feature>
<evidence type="ECO:0000313" key="3">
    <source>
        <dbReference type="Proteomes" id="UP000466730"/>
    </source>
</evidence>
<accession>A0A844BI14</accession>
<evidence type="ECO:0000313" key="2">
    <source>
        <dbReference type="EMBL" id="MRH22118.1"/>
    </source>
</evidence>
<gene>
    <name evidence="2" type="ORF">GH815_14055</name>
</gene>
<dbReference type="AlphaFoldDB" id="A0A844BI14"/>
<keyword evidence="3" id="KW-1185">Reference proteome</keyword>
<keyword evidence="1" id="KW-0472">Membrane</keyword>
<name>A0A844BI14_9RHOB</name>
<protein>
    <submittedName>
        <fullName evidence="2">Uncharacterized protein</fullName>
    </submittedName>
</protein>
<dbReference type="Proteomes" id="UP000466730">
    <property type="component" value="Unassembled WGS sequence"/>
</dbReference>
<keyword evidence="1" id="KW-1133">Transmembrane helix</keyword>
<comment type="caution">
    <text evidence="2">The sequence shown here is derived from an EMBL/GenBank/DDBJ whole genome shotgun (WGS) entry which is preliminary data.</text>
</comment>